<gene>
    <name evidence="1" type="ORF">FNK824_LOCUS41835</name>
</gene>
<dbReference type="EMBL" id="CAJOBE010043849">
    <property type="protein sequence ID" value="CAF4335424.1"/>
    <property type="molecule type" value="Genomic_DNA"/>
</dbReference>
<evidence type="ECO:0000313" key="2">
    <source>
        <dbReference type="Proteomes" id="UP000663874"/>
    </source>
</evidence>
<feature type="non-terminal residue" evidence="1">
    <location>
        <position position="1"/>
    </location>
</feature>
<dbReference type="SUPFAM" id="SSF49313">
    <property type="entry name" value="Cadherin-like"/>
    <property type="match status" value="1"/>
</dbReference>
<dbReference type="GO" id="GO:0016020">
    <property type="term" value="C:membrane"/>
    <property type="evidence" value="ECO:0007669"/>
    <property type="project" value="InterPro"/>
</dbReference>
<dbReference type="GO" id="GO:0005509">
    <property type="term" value="F:calcium ion binding"/>
    <property type="evidence" value="ECO:0007669"/>
    <property type="project" value="InterPro"/>
</dbReference>
<evidence type="ECO:0008006" key="3">
    <source>
        <dbReference type="Google" id="ProtNLM"/>
    </source>
</evidence>
<dbReference type="Gene3D" id="2.60.40.60">
    <property type="entry name" value="Cadherins"/>
    <property type="match status" value="1"/>
</dbReference>
<dbReference type="AlphaFoldDB" id="A0A820JZE3"/>
<organism evidence="1 2">
    <name type="scientific">Rotaria sordida</name>
    <dbReference type="NCBI Taxonomy" id="392033"/>
    <lineage>
        <taxon>Eukaryota</taxon>
        <taxon>Metazoa</taxon>
        <taxon>Spiralia</taxon>
        <taxon>Gnathifera</taxon>
        <taxon>Rotifera</taxon>
        <taxon>Eurotatoria</taxon>
        <taxon>Bdelloidea</taxon>
        <taxon>Philodinida</taxon>
        <taxon>Philodinidae</taxon>
        <taxon>Rotaria</taxon>
    </lineage>
</organism>
<comment type="caution">
    <text evidence="1">The sequence shown here is derived from an EMBL/GenBank/DDBJ whole genome shotgun (WGS) entry which is preliminary data.</text>
</comment>
<name>A0A820JZE3_9BILA</name>
<protein>
    <recommendedName>
        <fullName evidence="3">Cadherin-like protein</fullName>
    </recommendedName>
</protein>
<dbReference type="CDD" id="cd11304">
    <property type="entry name" value="Cadherin_repeat"/>
    <property type="match status" value="1"/>
</dbReference>
<sequence>TVIQDVSFDNNSIPYNYYILSGDKYGLFAINNLGQLYLTSPMLNKTSEEYFELTILISSLSSSIFYCRTNITIIRTPNWSYFICPAIPIEWMIEEESPIGTIIGTVIQDVSFDNNSIPYNYYILSGDKYGLFAINNLDQILVHDHLYHL</sequence>
<dbReference type="InterPro" id="IPR015919">
    <property type="entry name" value="Cadherin-like_sf"/>
</dbReference>
<accession>A0A820JZE3</accession>
<proteinExistence type="predicted"/>
<dbReference type="Proteomes" id="UP000663874">
    <property type="component" value="Unassembled WGS sequence"/>
</dbReference>
<evidence type="ECO:0000313" key="1">
    <source>
        <dbReference type="EMBL" id="CAF4335424.1"/>
    </source>
</evidence>
<reference evidence="1" key="1">
    <citation type="submission" date="2021-02" db="EMBL/GenBank/DDBJ databases">
        <authorList>
            <person name="Nowell W R."/>
        </authorList>
    </citation>
    <scope>NUCLEOTIDE SEQUENCE</scope>
</reference>